<feature type="chain" id="PRO_5039400061" description="Group-specific protein" evidence="1">
    <location>
        <begin position="20"/>
        <end position="258"/>
    </location>
</feature>
<proteinExistence type="predicted"/>
<gene>
    <name evidence="2" type="ORF">CN425_09705</name>
</gene>
<evidence type="ECO:0000313" key="2">
    <source>
        <dbReference type="EMBL" id="PEW03154.1"/>
    </source>
</evidence>
<dbReference type="Pfam" id="PF19535">
    <property type="entry name" value="DUF6060"/>
    <property type="match status" value="1"/>
</dbReference>
<dbReference type="InterPro" id="IPR045702">
    <property type="entry name" value="DUF6060"/>
</dbReference>
<protein>
    <recommendedName>
        <fullName evidence="4">Group-specific protein</fullName>
    </recommendedName>
</protein>
<evidence type="ECO:0000256" key="1">
    <source>
        <dbReference type="SAM" id="SignalP"/>
    </source>
</evidence>
<accession>A0A2A8PZ72</accession>
<comment type="caution">
    <text evidence="2">The sequence shown here is derived from an EMBL/GenBank/DDBJ whole genome shotgun (WGS) entry which is preliminary data.</text>
</comment>
<feature type="signal peptide" evidence="1">
    <location>
        <begin position="1"/>
        <end position="19"/>
    </location>
</feature>
<dbReference type="EMBL" id="NTWE01000020">
    <property type="protein sequence ID" value="PEW03154.1"/>
    <property type="molecule type" value="Genomic_DNA"/>
</dbReference>
<name>A0A2A8PZ72_BACCE</name>
<reference evidence="2 3" key="1">
    <citation type="submission" date="2017-09" db="EMBL/GenBank/DDBJ databases">
        <title>Large-scale bioinformatics analysis of Bacillus genomes uncovers conserved roles of natural products in bacterial physiology.</title>
        <authorList>
            <consortium name="Agbiome Team Llc"/>
            <person name="Bleich R.M."/>
            <person name="Grubbs K.J."/>
            <person name="Santa Maria K.C."/>
            <person name="Allen S.E."/>
            <person name="Farag S."/>
            <person name="Shank E.A."/>
            <person name="Bowers A."/>
        </authorList>
    </citation>
    <scope>NUCLEOTIDE SEQUENCE [LARGE SCALE GENOMIC DNA]</scope>
    <source>
        <strain evidence="2 3">AFS010695</strain>
    </source>
</reference>
<evidence type="ECO:0000313" key="3">
    <source>
        <dbReference type="Proteomes" id="UP000220635"/>
    </source>
</evidence>
<evidence type="ECO:0008006" key="4">
    <source>
        <dbReference type="Google" id="ProtNLM"/>
    </source>
</evidence>
<dbReference type="AlphaFoldDB" id="A0A2A8PZ72"/>
<sequence>MKKAKRMLLSVLITTSVSAITLGPTYAETVPTPTQIEELTPQTEQGPEPVTYYDPSSSLTYINPMTTTDDGGLRPLTNSEFWAYLDESKTEVIPEAMDPEITLPPVDKDGPQYEGYYTYYIYKQSSNSKVTGSSRKLSADFRCPRKGLSCGITKTYSTTVTESYSLSLNSDAKIAVKAGASFSWSRALSDTSSYTLNLKPGYQGYVQFSPRYNKTSGYLKKYSGWGGLLSSGYVTGYSPAKTYYGEADGIYSGVTWAY</sequence>
<dbReference type="Proteomes" id="UP000220635">
    <property type="component" value="Unassembled WGS sequence"/>
</dbReference>
<keyword evidence="1" id="KW-0732">Signal</keyword>
<organism evidence="2 3">
    <name type="scientific">Bacillus cereus</name>
    <dbReference type="NCBI Taxonomy" id="1396"/>
    <lineage>
        <taxon>Bacteria</taxon>
        <taxon>Bacillati</taxon>
        <taxon>Bacillota</taxon>
        <taxon>Bacilli</taxon>
        <taxon>Bacillales</taxon>
        <taxon>Bacillaceae</taxon>
        <taxon>Bacillus</taxon>
        <taxon>Bacillus cereus group</taxon>
    </lineage>
</organism>
<dbReference type="RefSeq" id="WP_098380672.1">
    <property type="nucleotide sequence ID" value="NZ_NTWE01000020.1"/>
</dbReference>